<comment type="caution">
    <text evidence="2">The sequence shown here is derived from an EMBL/GenBank/DDBJ whole genome shotgun (WGS) entry which is preliminary data.</text>
</comment>
<proteinExistence type="predicted"/>
<feature type="non-terminal residue" evidence="2">
    <location>
        <position position="1"/>
    </location>
</feature>
<name>Q1UYY9_PELU1</name>
<feature type="region of interest" description="Disordered" evidence="1">
    <location>
        <begin position="1"/>
        <end position="26"/>
    </location>
</feature>
<organism evidence="2 3">
    <name type="scientific">Pelagibacter ubique (strain HTCC1002)</name>
    <dbReference type="NCBI Taxonomy" id="314261"/>
    <lineage>
        <taxon>Bacteria</taxon>
        <taxon>Pseudomonadati</taxon>
        <taxon>Pseudomonadota</taxon>
        <taxon>Alphaproteobacteria</taxon>
        <taxon>Candidatus Pelagibacterales</taxon>
        <taxon>Candidatus Pelagibacteraceae</taxon>
        <taxon>Candidatus Pelagibacter</taxon>
    </lineage>
</organism>
<evidence type="ECO:0000313" key="2">
    <source>
        <dbReference type="EMBL" id="EAS84057.1"/>
    </source>
</evidence>
<sequence length="26" mass="3021">DLQHLLLSPAFLGEQKQEGKMPQKRE</sequence>
<dbReference type="AlphaFoldDB" id="Q1UYY9"/>
<feature type="compositionally biased region" description="Basic and acidic residues" evidence="1">
    <location>
        <begin position="15"/>
        <end position="26"/>
    </location>
</feature>
<evidence type="ECO:0000313" key="3">
    <source>
        <dbReference type="Proteomes" id="UP000005306"/>
    </source>
</evidence>
<dbReference type="EMBL" id="AAPV01000003">
    <property type="protein sequence ID" value="EAS84057.1"/>
    <property type="molecule type" value="Genomic_DNA"/>
</dbReference>
<accession>Q1UYY9</accession>
<dbReference type="HOGENOM" id="CLU_3415769_0_0_5"/>
<dbReference type="Proteomes" id="UP000005306">
    <property type="component" value="Unassembled WGS sequence"/>
</dbReference>
<gene>
    <name evidence="2" type="ORF">PU1002_00005</name>
</gene>
<evidence type="ECO:0000256" key="1">
    <source>
        <dbReference type="SAM" id="MobiDB-lite"/>
    </source>
</evidence>
<reference evidence="2 3" key="1">
    <citation type="submission" date="2006-04" db="EMBL/GenBank/DDBJ databases">
        <authorList>
            <person name="Giovannoni S.J."/>
            <person name="Cho J.-C."/>
            <person name="Ferriera S."/>
            <person name="Johnson J."/>
            <person name="Kravitz S."/>
            <person name="Halpern A."/>
            <person name="Remington K."/>
            <person name="Beeson K."/>
            <person name="Tran B."/>
            <person name="Rogers Y.-H."/>
            <person name="Friedman R."/>
            <person name="Venter J.C."/>
        </authorList>
    </citation>
    <scope>NUCLEOTIDE SEQUENCE [LARGE SCALE GENOMIC DNA]</scope>
    <source>
        <strain evidence="2 3">HTCC1002</strain>
    </source>
</reference>
<protein>
    <submittedName>
        <fullName evidence="2">Uncharacterized protein</fullName>
    </submittedName>
</protein>